<dbReference type="InterPro" id="IPR039420">
    <property type="entry name" value="WalR-like"/>
</dbReference>
<name>A0A6J6RDS6_9ZZZZ</name>
<reference evidence="5" key="1">
    <citation type="submission" date="2020-05" db="EMBL/GenBank/DDBJ databases">
        <authorList>
            <person name="Chiriac C."/>
            <person name="Salcher M."/>
            <person name="Ghai R."/>
            <person name="Kavagutti S V."/>
        </authorList>
    </citation>
    <scope>NUCLEOTIDE SEQUENCE</scope>
</reference>
<dbReference type="GO" id="GO:0006355">
    <property type="term" value="P:regulation of DNA-templated transcription"/>
    <property type="evidence" value="ECO:0007669"/>
    <property type="project" value="InterPro"/>
</dbReference>
<organism evidence="5">
    <name type="scientific">freshwater metagenome</name>
    <dbReference type="NCBI Taxonomy" id="449393"/>
    <lineage>
        <taxon>unclassified sequences</taxon>
        <taxon>metagenomes</taxon>
        <taxon>ecological metagenomes</taxon>
    </lineage>
</organism>
<evidence type="ECO:0000313" key="5">
    <source>
        <dbReference type="EMBL" id="CAB4717344.1"/>
    </source>
</evidence>
<sequence length="234" mass="26377">MSQLNEYLEIKRPSLDDLIHFVAARTLQPWSAERAFIALIDRDGVFREIAYFGFQFENSAGWTEINIMDRVPMADAARSGSIVIANEEHITEVYKDLVDRRSSRIGRSIIDVPILKGGVPIGVLGIVFAGEIPADESFLPFLRSLASCVVFAMDDSRRKISPKRIGGRPVELTERQQKILEMMAQGLTNAVMAQRLGFSESLIRQETVKIYRNLNVSNRHEASEKFALKSHDPK</sequence>
<dbReference type="EMBL" id="CAFBQF010000050">
    <property type="protein sequence ID" value="CAB5051240.1"/>
    <property type="molecule type" value="Genomic_DNA"/>
</dbReference>
<protein>
    <submittedName>
        <fullName evidence="5">Unannotated protein</fullName>
    </submittedName>
</protein>
<dbReference type="Gene3D" id="3.30.450.40">
    <property type="match status" value="1"/>
</dbReference>
<dbReference type="EMBL" id="CAEZXW010000147">
    <property type="protein sequence ID" value="CAB4717344.1"/>
    <property type="molecule type" value="Genomic_DNA"/>
</dbReference>
<dbReference type="Pfam" id="PF13185">
    <property type="entry name" value="GAF_2"/>
    <property type="match status" value="1"/>
</dbReference>
<accession>A0A6J6RDS6</accession>
<evidence type="ECO:0000313" key="6">
    <source>
        <dbReference type="EMBL" id="CAB5051240.1"/>
    </source>
</evidence>
<dbReference type="PANTHER" id="PTHR43214:SF43">
    <property type="entry name" value="TWO-COMPONENT RESPONSE REGULATOR"/>
    <property type="match status" value="1"/>
</dbReference>
<dbReference type="AlphaFoldDB" id="A0A6J6RDS6"/>
<dbReference type="Gene3D" id="1.10.10.10">
    <property type="entry name" value="Winged helix-like DNA-binding domain superfamily/Winged helix DNA-binding domain"/>
    <property type="match status" value="1"/>
</dbReference>
<dbReference type="InterPro" id="IPR000792">
    <property type="entry name" value="Tscrpt_reg_LuxR_C"/>
</dbReference>
<dbReference type="GO" id="GO:0003677">
    <property type="term" value="F:DNA binding"/>
    <property type="evidence" value="ECO:0007669"/>
    <property type="project" value="UniProtKB-KW"/>
</dbReference>
<dbReference type="InterPro" id="IPR003018">
    <property type="entry name" value="GAF"/>
</dbReference>
<evidence type="ECO:0000256" key="1">
    <source>
        <dbReference type="ARBA" id="ARBA00023015"/>
    </source>
</evidence>
<feature type="domain" description="HTH luxR-type" evidence="4">
    <location>
        <begin position="169"/>
        <end position="226"/>
    </location>
</feature>
<evidence type="ECO:0000259" key="4">
    <source>
        <dbReference type="SMART" id="SM00421"/>
    </source>
</evidence>
<dbReference type="SUPFAM" id="SSF55781">
    <property type="entry name" value="GAF domain-like"/>
    <property type="match status" value="1"/>
</dbReference>
<keyword evidence="1" id="KW-0805">Transcription regulation</keyword>
<dbReference type="InterPro" id="IPR029016">
    <property type="entry name" value="GAF-like_dom_sf"/>
</dbReference>
<dbReference type="PANTHER" id="PTHR43214">
    <property type="entry name" value="TWO-COMPONENT RESPONSE REGULATOR"/>
    <property type="match status" value="1"/>
</dbReference>
<dbReference type="InterPro" id="IPR036388">
    <property type="entry name" value="WH-like_DNA-bd_sf"/>
</dbReference>
<evidence type="ECO:0000256" key="3">
    <source>
        <dbReference type="ARBA" id="ARBA00023163"/>
    </source>
</evidence>
<dbReference type="Pfam" id="PF00196">
    <property type="entry name" value="GerE"/>
    <property type="match status" value="1"/>
</dbReference>
<keyword evidence="3" id="KW-0804">Transcription</keyword>
<dbReference type="SUPFAM" id="SSF46894">
    <property type="entry name" value="C-terminal effector domain of the bipartite response regulators"/>
    <property type="match status" value="1"/>
</dbReference>
<dbReference type="InterPro" id="IPR016032">
    <property type="entry name" value="Sig_transdc_resp-reg_C-effctor"/>
</dbReference>
<gene>
    <name evidence="5" type="ORF">UFOPK2593_01478</name>
    <name evidence="6" type="ORF">UFOPK4295_00989</name>
</gene>
<dbReference type="CDD" id="cd06170">
    <property type="entry name" value="LuxR_C_like"/>
    <property type="match status" value="1"/>
</dbReference>
<evidence type="ECO:0000256" key="2">
    <source>
        <dbReference type="ARBA" id="ARBA00023125"/>
    </source>
</evidence>
<dbReference type="SMART" id="SM00421">
    <property type="entry name" value="HTH_LUXR"/>
    <property type="match status" value="1"/>
</dbReference>
<proteinExistence type="predicted"/>
<keyword evidence="2" id="KW-0238">DNA-binding</keyword>